<organism evidence="2 3">
    <name type="scientific">Pseudokineococcus basanitobsidens</name>
    <dbReference type="NCBI Taxonomy" id="1926649"/>
    <lineage>
        <taxon>Bacteria</taxon>
        <taxon>Bacillati</taxon>
        <taxon>Actinomycetota</taxon>
        <taxon>Actinomycetes</taxon>
        <taxon>Kineosporiales</taxon>
        <taxon>Kineosporiaceae</taxon>
        <taxon>Pseudokineococcus</taxon>
    </lineage>
</organism>
<dbReference type="GO" id="GO:0032259">
    <property type="term" value="P:methylation"/>
    <property type="evidence" value="ECO:0007669"/>
    <property type="project" value="UniProtKB-KW"/>
</dbReference>
<dbReference type="Proteomes" id="UP001387100">
    <property type="component" value="Unassembled WGS sequence"/>
</dbReference>
<protein>
    <submittedName>
        <fullName evidence="2">Class I SAM-dependent methyltransferase</fullName>
    </submittedName>
</protein>
<keyword evidence="3" id="KW-1185">Reference proteome</keyword>
<gene>
    <name evidence="2" type="ORF">WDZ17_05555</name>
</gene>
<proteinExistence type="predicted"/>
<keyword evidence="2" id="KW-0808">Transferase</keyword>
<dbReference type="EMBL" id="JBBIAA010000003">
    <property type="protein sequence ID" value="MEJ5944757.1"/>
    <property type="molecule type" value="Genomic_DNA"/>
</dbReference>
<name>A0ABU8RI53_9ACTN</name>
<dbReference type="InterPro" id="IPR013216">
    <property type="entry name" value="Methyltransf_11"/>
</dbReference>
<sequence length="281" mass="29994">MTTPPPAPHDVGGDRAPARSALAAVGYRPVGAPDTVRANRGWWDAAAPGYLAEHAGHLGGRDLVWGPEGVREADARLLGDVRGRRVLEVGCGAAQGSRWLEDAGADVVGLDLSAGMLAQGRAEDPGLVLVQADAARLPLADRCVDVAVSAYGALPFTAEPERVHAEVARVLRPGGRWVFSLTHPVRWAFPDDPGEAGLRATSSYFDTTPYVETGEEGEVLYAEHHRTLGQRVREVVAAGFRLVDLVEPRWPPGREVVWGGWSPLRGRLLPGTAVFVCVLDT</sequence>
<reference evidence="2 3" key="1">
    <citation type="journal article" date="2017" name="Int. J. Syst. Evol. Microbiol.">
        <title>Pseudokineococcus basanitobsidens sp. nov., isolated from volcanic rock.</title>
        <authorList>
            <person name="Lee D.W."/>
            <person name="Park M.Y."/>
            <person name="Kim J.J."/>
            <person name="Kim B.S."/>
        </authorList>
    </citation>
    <scope>NUCLEOTIDE SEQUENCE [LARGE SCALE GENOMIC DNA]</scope>
    <source>
        <strain evidence="2 3">DSM 103726</strain>
    </source>
</reference>
<dbReference type="CDD" id="cd02440">
    <property type="entry name" value="AdoMet_MTases"/>
    <property type="match status" value="1"/>
</dbReference>
<dbReference type="PANTHER" id="PTHR43591">
    <property type="entry name" value="METHYLTRANSFERASE"/>
    <property type="match status" value="1"/>
</dbReference>
<evidence type="ECO:0000313" key="3">
    <source>
        <dbReference type="Proteomes" id="UP001387100"/>
    </source>
</evidence>
<evidence type="ECO:0000313" key="2">
    <source>
        <dbReference type="EMBL" id="MEJ5944757.1"/>
    </source>
</evidence>
<dbReference type="Pfam" id="PF08241">
    <property type="entry name" value="Methyltransf_11"/>
    <property type="match status" value="1"/>
</dbReference>
<evidence type="ECO:0000259" key="1">
    <source>
        <dbReference type="Pfam" id="PF08241"/>
    </source>
</evidence>
<dbReference type="GO" id="GO:0008168">
    <property type="term" value="F:methyltransferase activity"/>
    <property type="evidence" value="ECO:0007669"/>
    <property type="project" value="UniProtKB-KW"/>
</dbReference>
<dbReference type="SUPFAM" id="SSF53335">
    <property type="entry name" value="S-adenosyl-L-methionine-dependent methyltransferases"/>
    <property type="match status" value="1"/>
</dbReference>
<dbReference type="InterPro" id="IPR029063">
    <property type="entry name" value="SAM-dependent_MTases_sf"/>
</dbReference>
<dbReference type="Gene3D" id="3.40.50.150">
    <property type="entry name" value="Vaccinia Virus protein VP39"/>
    <property type="match status" value="1"/>
</dbReference>
<feature type="domain" description="Methyltransferase type 11" evidence="1">
    <location>
        <begin position="87"/>
        <end position="179"/>
    </location>
</feature>
<comment type="caution">
    <text evidence="2">The sequence shown here is derived from an EMBL/GenBank/DDBJ whole genome shotgun (WGS) entry which is preliminary data.</text>
</comment>
<dbReference type="PANTHER" id="PTHR43591:SF24">
    <property type="entry name" value="2-METHOXY-6-POLYPRENYL-1,4-BENZOQUINOL METHYLASE, MITOCHONDRIAL"/>
    <property type="match status" value="1"/>
</dbReference>
<accession>A0ABU8RI53</accession>
<keyword evidence="2" id="KW-0489">Methyltransferase</keyword>